<dbReference type="InterPro" id="IPR009057">
    <property type="entry name" value="Homeodomain-like_sf"/>
</dbReference>
<feature type="DNA-binding region" description="H-T-H motif" evidence="2">
    <location>
        <begin position="28"/>
        <end position="47"/>
    </location>
</feature>
<evidence type="ECO:0000256" key="1">
    <source>
        <dbReference type="ARBA" id="ARBA00023125"/>
    </source>
</evidence>
<gene>
    <name evidence="4" type="ORF">NONO_c63930</name>
</gene>
<dbReference type="SUPFAM" id="SSF46689">
    <property type="entry name" value="Homeodomain-like"/>
    <property type="match status" value="1"/>
</dbReference>
<dbReference type="PATRIC" id="fig|1415166.3.peg.6572"/>
<dbReference type="EMBL" id="CP006850">
    <property type="protein sequence ID" value="AHH21163.1"/>
    <property type="molecule type" value="Genomic_DNA"/>
</dbReference>
<evidence type="ECO:0000259" key="3">
    <source>
        <dbReference type="PROSITE" id="PS50977"/>
    </source>
</evidence>
<dbReference type="InterPro" id="IPR041583">
    <property type="entry name" value="TetR_C_31"/>
</dbReference>
<dbReference type="SUPFAM" id="SSF48498">
    <property type="entry name" value="Tetracyclin repressor-like, C-terminal domain"/>
    <property type="match status" value="1"/>
</dbReference>
<dbReference type="Gene3D" id="1.10.357.10">
    <property type="entry name" value="Tetracycline Repressor, domain 2"/>
    <property type="match status" value="1"/>
</dbReference>
<accession>W5TQD0</accession>
<protein>
    <submittedName>
        <fullName evidence="4">Putative transcriptional regulator, TetR family</fullName>
    </submittedName>
</protein>
<dbReference type="InterPro" id="IPR001647">
    <property type="entry name" value="HTH_TetR"/>
</dbReference>
<dbReference type="KEGG" id="nno:NONO_c63930"/>
<dbReference type="Proteomes" id="UP000019150">
    <property type="component" value="Chromosome"/>
</dbReference>
<name>W5TQD0_9NOCA</name>
<evidence type="ECO:0000313" key="4">
    <source>
        <dbReference type="EMBL" id="AHH21163.1"/>
    </source>
</evidence>
<dbReference type="PROSITE" id="PS50977">
    <property type="entry name" value="HTH_TETR_2"/>
    <property type="match status" value="1"/>
</dbReference>
<feature type="domain" description="HTH tetR-type" evidence="3">
    <location>
        <begin position="5"/>
        <end position="65"/>
    </location>
</feature>
<dbReference type="Pfam" id="PF17940">
    <property type="entry name" value="TetR_C_31"/>
    <property type="match status" value="1"/>
</dbReference>
<keyword evidence="5" id="KW-1185">Reference proteome</keyword>
<reference evidence="4 5" key="1">
    <citation type="journal article" date="2014" name="Appl. Environ. Microbiol.">
        <title>Insights into the Microbial Degradation of Rubber and Gutta-Percha by Analysis of the Complete Genome of Nocardia nova SH22a.</title>
        <authorList>
            <person name="Luo Q."/>
            <person name="Hiessl S."/>
            <person name="Poehlein A."/>
            <person name="Daniel R."/>
            <person name="Steinbuchel A."/>
        </authorList>
    </citation>
    <scope>NUCLEOTIDE SEQUENCE [LARGE SCALE GENOMIC DNA]</scope>
    <source>
        <strain evidence="4">SH22a</strain>
    </source>
</reference>
<dbReference type="AlphaFoldDB" id="W5TQD0"/>
<evidence type="ECO:0000313" key="5">
    <source>
        <dbReference type="Proteomes" id="UP000019150"/>
    </source>
</evidence>
<evidence type="ECO:0000256" key="2">
    <source>
        <dbReference type="PROSITE-ProRule" id="PRU00335"/>
    </source>
</evidence>
<dbReference type="RefSeq" id="WP_025352490.1">
    <property type="nucleotide sequence ID" value="NZ_CP006850.1"/>
</dbReference>
<dbReference type="HOGENOM" id="CLU_069356_21_0_11"/>
<dbReference type="GO" id="GO:0003677">
    <property type="term" value="F:DNA binding"/>
    <property type="evidence" value="ECO:0007669"/>
    <property type="project" value="UniProtKB-UniRule"/>
</dbReference>
<sequence>MTDPTDRRTELANAAIETLAAAGLRGLTHRAVDRTAGLPEGSCSNVFRTRQALIAAAVERLAEADTSELATLPAFDGTDLDTVATAVTDVLRRWTTTGRTRMLARYELSLEATRQPDLRGTLIAAGASTRAVARDLLTTLAHPESIAGRLGPDVAGEMFVTFLDGLIFGHLTGTSALTDDQIATATTGFLRATTAAPV</sequence>
<dbReference type="STRING" id="1415166.NONO_c63930"/>
<dbReference type="OrthoDB" id="7506349at2"/>
<organism evidence="4 5">
    <name type="scientific">Nocardia nova SH22a</name>
    <dbReference type="NCBI Taxonomy" id="1415166"/>
    <lineage>
        <taxon>Bacteria</taxon>
        <taxon>Bacillati</taxon>
        <taxon>Actinomycetota</taxon>
        <taxon>Actinomycetes</taxon>
        <taxon>Mycobacteriales</taxon>
        <taxon>Nocardiaceae</taxon>
        <taxon>Nocardia</taxon>
    </lineage>
</organism>
<proteinExistence type="predicted"/>
<keyword evidence="1 2" id="KW-0238">DNA-binding</keyword>
<dbReference type="InterPro" id="IPR036271">
    <property type="entry name" value="Tet_transcr_reg_TetR-rel_C_sf"/>
</dbReference>
<dbReference type="eggNOG" id="COG3226">
    <property type="taxonomic scope" value="Bacteria"/>
</dbReference>